<dbReference type="Pfam" id="PF13365">
    <property type="entry name" value="Trypsin_2"/>
    <property type="match status" value="1"/>
</dbReference>
<dbReference type="Gene3D" id="2.40.10.10">
    <property type="entry name" value="Trypsin-like serine proteases"/>
    <property type="match status" value="2"/>
</dbReference>
<keyword evidence="1" id="KW-0732">Signal</keyword>
<dbReference type="SUPFAM" id="SSF50494">
    <property type="entry name" value="Trypsin-like serine proteases"/>
    <property type="match status" value="1"/>
</dbReference>
<dbReference type="PROSITE" id="PS51257">
    <property type="entry name" value="PROKAR_LIPOPROTEIN"/>
    <property type="match status" value="1"/>
</dbReference>
<evidence type="ECO:0000313" key="2">
    <source>
        <dbReference type="EMBL" id="TKB51501.1"/>
    </source>
</evidence>
<organism evidence="2 3">
    <name type="scientific">Ferrimonas sediminicola</name>
    <dbReference type="NCBI Taxonomy" id="2569538"/>
    <lineage>
        <taxon>Bacteria</taxon>
        <taxon>Pseudomonadati</taxon>
        <taxon>Pseudomonadota</taxon>
        <taxon>Gammaproteobacteria</taxon>
        <taxon>Alteromonadales</taxon>
        <taxon>Ferrimonadaceae</taxon>
        <taxon>Ferrimonas</taxon>
    </lineage>
</organism>
<evidence type="ECO:0000256" key="1">
    <source>
        <dbReference type="SAM" id="SignalP"/>
    </source>
</evidence>
<name>A0A4V6WMR0_9GAMM</name>
<dbReference type="InterPro" id="IPR001940">
    <property type="entry name" value="Peptidase_S1C"/>
</dbReference>
<evidence type="ECO:0000313" key="3">
    <source>
        <dbReference type="Proteomes" id="UP000305674"/>
    </source>
</evidence>
<accession>A0A4V6WMR0</accession>
<protein>
    <submittedName>
        <fullName evidence="2">Trypsin-like peptidase domain-containing protein</fullName>
    </submittedName>
</protein>
<dbReference type="RefSeq" id="WP_136851124.1">
    <property type="nucleotide sequence ID" value="NZ_SWCI01000001.1"/>
</dbReference>
<dbReference type="InterPro" id="IPR043504">
    <property type="entry name" value="Peptidase_S1_PA_chymotrypsin"/>
</dbReference>
<sequence>MRIAKLLVGVLLTLTLAGCANTKLSANRLPKGVKVNKSVVLPVTVPLAYYLPPAELANRFYLDSWNVWLEPGKALEGGVKDAFAAYFSDARPLDRDSALPYGLLIDIDPKWQFDGGKITMVLTYKVYDAGHRLLREGSQSHSASMGSIGNEAAWYNATLRASQRMVVDLLNTIKPDAQSLVARRPMSEADPTLLVNMKEPVATGTGFYINAQGQALTAAHVLRECMVAKVIVGEHEQDARISARSPLLDLAVVDTGTRTRNYLPLRRDTELLLGEPVTNVGYPLQGILAASPNLTRGNVSSRTALKGSVGLFQFSAPIQPGSSGGPVVSDGGELLGVTVSTINPAKLIESGVLPQNVNFALNARYVERFLTKHQIPFVQRQANLQGDIRVANQAALSSVIKLVCYQ</sequence>
<reference evidence="2 3" key="1">
    <citation type="submission" date="2019-04" db="EMBL/GenBank/DDBJ databases">
        <authorList>
            <person name="Hwang J.C."/>
        </authorList>
    </citation>
    <scope>NUCLEOTIDE SEQUENCE [LARGE SCALE GENOMIC DNA]</scope>
    <source>
        <strain evidence="2 3">IMCC35001</strain>
    </source>
</reference>
<dbReference type="InterPro" id="IPR009003">
    <property type="entry name" value="Peptidase_S1_PA"/>
</dbReference>
<dbReference type="PRINTS" id="PR00834">
    <property type="entry name" value="PROTEASES2C"/>
</dbReference>
<dbReference type="OrthoDB" id="1522627at2"/>
<keyword evidence="3" id="KW-1185">Reference proteome</keyword>
<gene>
    <name evidence="2" type="ORF">FCL40_02805</name>
</gene>
<dbReference type="PANTHER" id="PTHR43019:SF23">
    <property type="entry name" value="PROTEASE DO-LIKE 5, CHLOROPLASTIC"/>
    <property type="match status" value="1"/>
</dbReference>
<feature type="signal peptide" evidence="1">
    <location>
        <begin position="1"/>
        <end position="20"/>
    </location>
</feature>
<dbReference type="AlphaFoldDB" id="A0A4V6WMR0"/>
<dbReference type="Proteomes" id="UP000305674">
    <property type="component" value="Unassembled WGS sequence"/>
</dbReference>
<dbReference type="GO" id="GO:0004252">
    <property type="term" value="F:serine-type endopeptidase activity"/>
    <property type="evidence" value="ECO:0007669"/>
    <property type="project" value="InterPro"/>
</dbReference>
<dbReference type="PANTHER" id="PTHR43019">
    <property type="entry name" value="SERINE ENDOPROTEASE DEGS"/>
    <property type="match status" value="1"/>
</dbReference>
<proteinExistence type="predicted"/>
<comment type="caution">
    <text evidence="2">The sequence shown here is derived from an EMBL/GenBank/DDBJ whole genome shotgun (WGS) entry which is preliminary data.</text>
</comment>
<dbReference type="EMBL" id="SWCI01000001">
    <property type="protein sequence ID" value="TKB51501.1"/>
    <property type="molecule type" value="Genomic_DNA"/>
</dbReference>
<feature type="chain" id="PRO_5020903663" evidence="1">
    <location>
        <begin position="21"/>
        <end position="406"/>
    </location>
</feature>
<dbReference type="GO" id="GO:0006508">
    <property type="term" value="P:proteolysis"/>
    <property type="evidence" value="ECO:0007669"/>
    <property type="project" value="InterPro"/>
</dbReference>